<feature type="chain" id="PRO_5035298369" description="Peptidase S1 domain-containing protein" evidence="5">
    <location>
        <begin position="22"/>
        <end position="284"/>
    </location>
</feature>
<dbReference type="SMART" id="SM00020">
    <property type="entry name" value="Tryp_SPc"/>
    <property type="match status" value="1"/>
</dbReference>
<dbReference type="InterPro" id="IPR001254">
    <property type="entry name" value="Trypsin_dom"/>
</dbReference>
<dbReference type="PANTHER" id="PTHR24276:SF98">
    <property type="entry name" value="FI18310P1-RELATED"/>
    <property type="match status" value="1"/>
</dbReference>
<proteinExistence type="predicted"/>
<organism evidence="7 8">
    <name type="scientific">Allacma fusca</name>
    <dbReference type="NCBI Taxonomy" id="39272"/>
    <lineage>
        <taxon>Eukaryota</taxon>
        <taxon>Metazoa</taxon>
        <taxon>Ecdysozoa</taxon>
        <taxon>Arthropoda</taxon>
        <taxon>Hexapoda</taxon>
        <taxon>Collembola</taxon>
        <taxon>Symphypleona</taxon>
        <taxon>Sminthuridae</taxon>
        <taxon>Allacma</taxon>
    </lineage>
</organism>
<protein>
    <recommendedName>
        <fullName evidence="6">Peptidase S1 domain-containing protein</fullName>
    </recommendedName>
</protein>
<dbReference type="FunFam" id="2.40.10.10:FF:000068">
    <property type="entry name" value="transmembrane protease serine 2"/>
    <property type="match status" value="1"/>
</dbReference>
<keyword evidence="2" id="KW-0378">Hydrolase</keyword>
<dbReference type="OrthoDB" id="10061449at2759"/>
<dbReference type="Proteomes" id="UP000708208">
    <property type="component" value="Unassembled WGS sequence"/>
</dbReference>
<evidence type="ECO:0000256" key="5">
    <source>
        <dbReference type="SAM" id="SignalP"/>
    </source>
</evidence>
<evidence type="ECO:0000256" key="1">
    <source>
        <dbReference type="ARBA" id="ARBA00022670"/>
    </source>
</evidence>
<keyword evidence="3" id="KW-0720">Serine protease</keyword>
<name>A0A8J2NR08_9HEXA</name>
<evidence type="ECO:0000313" key="8">
    <source>
        <dbReference type="Proteomes" id="UP000708208"/>
    </source>
</evidence>
<gene>
    <name evidence="7" type="ORF">AFUS01_LOCUS11668</name>
</gene>
<evidence type="ECO:0000256" key="2">
    <source>
        <dbReference type="ARBA" id="ARBA00022801"/>
    </source>
</evidence>
<accession>A0A8J2NR08</accession>
<evidence type="ECO:0000256" key="3">
    <source>
        <dbReference type="ARBA" id="ARBA00022825"/>
    </source>
</evidence>
<dbReference type="Pfam" id="PF00089">
    <property type="entry name" value="Trypsin"/>
    <property type="match status" value="1"/>
</dbReference>
<keyword evidence="1" id="KW-0645">Protease</keyword>
<dbReference type="PROSITE" id="PS50240">
    <property type="entry name" value="TRYPSIN_DOM"/>
    <property type="match status" value="1"/>
</dbReference>
<keyword evidence="4" id="KW-1015">Disulfide bond</keyword>
<dbReference type="EMBL" id="CAJVCH010090184">
    <property type="protein sequence ID" value="CAG7722537.1"/>
    <property type="molecule type" value="Genomic_DNA"/>
</dbReference>
<feature type="domain" description="Peptidase S1" evidence="6">
    <location>
        <begin position="37"/>
        <end position="284"/>
    </location>
</feature>
<reference evidence="7" key="1">
    <citation type="submission" date="2021-06" db="EMBL/GenBank/DDBJ databases">
        <authorList>
            <person name="Hodson N. C."/>
            <person name="Mongue J. A."/>
            <person name="Jaron S. K."/>
        </authorList>
    </citation>
    <scope>NUCLEOTIDE SEQUENCE</scope>
</reference>
<dbReference type="GO" id="GO:0004252">
    <property type="term" value="F:serine-type endopeptidase activity"/>
    <property type="evidence" value="ECO:0007669"/>
    <property type="project" value="InterPro"/>
</dbReference>
<evidence type="ECO:0000259" key="6">
    <source>
        <dbReference type="PROSITE" id="PS50240"/>
    </source>
</evidence>
<dbReference type="GO" id="GO:0006508">
    <property type="term" value="P:proteolysis"/>
    <property type="evidence" value="ECO:0007669"/>
    <property type="project" value="UniProtKB-KW"/>
</dbReference>
<keyword evidence="5" id="KW-0732">Signal</keyword>
<dbReference type="PANTHER" id="PTHR24276">
    <property type="entry name" value="POLYSERASE-RELATED"/>
    <property type="match status" value="1"/>
</dbReference>
<keyword evidence="8" id="KW-1185">Reference proteome</keyword>
<dbReference type="InterPro" id="IPR050430">
    <property type="entry name" value="Peptidase_S1"/>
</dbReference>
<feature type="signal peptide" evidence="5">
    <location>
        <begin position="1"/>
        <end position="21"/>
    </location>
</feature>
<sequence length="284" mass="31650">MKFCIILAFMFLVAGLSLTKSQTNSQKEIEDYPENDDKGGVSWFDTGSKRIALEVSKAHAHPHQVSLQTFRNGNWSHYCGGSIVGRDKILTSAYCAERHHLYREEWHQDRIVAGAHNLSLVDENEPSRQFGSIKKVTIHPAYDGNSNLDYDYAVIHTDTPWEFNKYVYSIPLPTETDVAGGICMTTGWGDESPDELQEFDLTVVNRNNCQELYGHHLVSDHMICAHRGLTPARAEHNCYVDAGGPLVCKDVLAGVSSWGKMPCEQDSPGVFSDVAAASKWIKST</sequence>
<evidence type="ECO:0000313" key="7">
    <source>
        <dbReference type="EMBL" id="CAG7722537.1"/>
    </source>
</evidence>
<comment type="caution">
    <text evidence="7">The sequence shown here is derived from an EMBL/GenBank/DDBJ whole genome shotgun (WGS) entry which is preliminary data.</text>
</comment>
<dbReference type="AlphaFoldDB" id="A0A8J2NR08"/>
<dbReference type="CDD" id="cd00190">
    <property type="entry name" value="Tryp_SPc"/>
    <property type="match status" value="1"/>
</dbReference>
<evidence type="ECO:0000256" key="4">
    <source>
        <dbReference type="ARBA" id="ARBA00023157"/>
    </source>
</evidence>